<accession>A0A653D0F8</accession>
<dbReference type="OrthoDB" id="10048778at2759"/>
<organism evidence="1 2">
    <name type="scientific">Callosobruchus maculatus</name>
    <name type="common">Southern cowpea weevil</name>
    <name type="synonym">Pulse bruchid</name>
    <dbReference type="NCBI Taxonomy" id="64391"/>
    <lineage>
        <taxon>Eukaryota</taxon>
        <taxon>Metazoa</taxon>
        <taxon>Ecdysozoa</taxon>
        <taxon>Arthropoda</taxon>
        <taxon>Hexapoda</taxon>
        <taxon>Insecta</taxon>
        <taxon>Pterygota</taxon>
        <taxon>Neoptera</taxon>
        <taxon>Endopterygota</taxon>
        <taxon>Coleoptera</taxon>
        <taxon>Polyphaga</taxon>
        <taxon>Cucujiformia</taxon>
        <taxon>Chrysomeloidea</taxon>
        <taxon>Chrysomelidae</taxon>
        <taxon>Bruchinae</taxon>
        <taxon>Bruchini</taxon>
        <taxon>Callosobruchus</taxon>
    </lineage>
</organism>
<evidence type="ECO:0000313" key="1">
    <source>
        <dbReference type="EMBL" id="VEN53464.1"/>
    </source>
</evidence>
<reference evidence="1 2" key="1">
    <citation type="submission" date="2019-01" db="EMBL/GenBank/DDBJ databases">
        <authorList>
            <person name="Sayadi A."/>
        </authorList>
    </citation>
    <scope>NUCLEOTIDE SEQUENCE [LARGE SCALE GENOMIC DNA]</scope>
</reference>
<protein>
    <submittedName>
        <fullName evidence="1">Uncharacterized protein</fullName>
    </submittedName>
</protein>
<dbReference type="Proteomes" id="UP000410492">
    <property type="component" value="Unassembled WGS sequence"/>
</dbReference>
<dbReference type="AlphaFoldDB" id="A0A653D0F8"/>
<proteinExistence type="predicted"/>
<name>A0A653D0F8_CALMS</name>
<keyword evidence="2" id="KW-1185">Reference proteome</keyword>
<evidence type="ECO:0000313" key="2">
    <source>
        <dbReference type="Proteomes" id="UP000410492"/>
    </source>
</evidence>
<dbReference type="EMBL" id="CAACVG010009522">
    <property type="protein sequence ID" value="VEN53464.1"/>
    <property type="molecule type" value="Genomic_DNA"/>
</dbReference>
<sequence length="184" mass="21184">MYLLPIDNTHIQRLAAQIRPSLEYCSHVWGCVPKHPLRLLDTIQKRPIILIDSIDTPNILTSQRTSKAWIIDEGWLTYPCFRFYHGICSSELSQIITPKAVRTRNSTEALGTHPYQVEIPTPGTSPLQYSFFWRTSTLWNELPGNLFPDGYNLHCFPLREADHKKPTCTQAWLSEQIVIRLLGP</sequence>
<gene>
    <name evidence="1" type="ORF">CALMAC_LOCUS13256</name>
</gene>